<keyword evidence="1" id="KW-1133">Transmembrane helix</keyword>
<reference evidence="2 3" key="1">
    <citation type="submission" date="2024-09" db="EMBL/GenBank/DDBJ databases">
        <authorList>
            <person name="Zhang Z.-H."/>
        </authorList>
    </citation>
    <scope>NUCLEOTIDE SEQUENCE [LARGE SCALE GENOMIC DNA]</scope>
    <source>
        <strain evidence="2 3">HHTR114</strain>
    </source>
</reference>
<evidence type="ECO:0000256" key="1">
    <source>
        <dbReference type="SAM" id="Phobius"/>
    </source>
</evidence>
<organism evidence="2 3">
    <name type="scientific">Hyphococcus aureus</name>
    <dbReference type="NCBI Taxonomy" id="2666033"/>
    <lineage>
        <taxon>Bacteria</taxon>
        <taxon>Pseudomonadati</taxon>
        <taxon>Pseudomonadota</taxon>
        <taxon>Alphaproteobacteria</taxon>
        <taxon>Parvularculales</taxon>
        <taxon>Parvularculaceae</taxon>
        <taxon>Hyphococcus</taxon>
    </lineage>
</organism>
<keyword evidence="1" id="KW-0472">Membrane</keyword>
<proteinExistence type="predicted"/>
<gene>
    <name evidence="2" type="ORF">ACFMB1_19340</name>
</gene>
<dbReference type="Pfam" id="PF04964">
    <property type="entry name" value="Flp_Fap"/>
    <property type="match status" value="1"/>
</dbReference>
<evidence type="ECO:0000313" key="3">
    <source>
        <dbReference type="Proteomes" id="UP001596116"/>
    </source>
</evidence>
<sequence length="72" mass="7723">MAQFWNFEASPLRGVRRRVKAFRDCESGATAIEYGLIVALIFLGIVSALRAYSSSASGVYDDIGTAMDDAGS</sequence>
<dbReference type="InterPro" id="IPR007047">
    <property type="entry name" value="Flp_Fap"/>
</dbReference>
<keyword evidence="3" id="KW-1185">Reference proteome</keyword>
<accession>A0ABW1L3I3</accession>
<dbReference type="RefSeq" id="WP_379881550.1">
    <property type="nucleotide sequence ID" value="NZ_JBHPON010000003.1"/>
</dbReference>
<comment type="caution">
    <text evidence="2">The sequence shown here is derived from an EMBL/GenBank/DDBJ whole genome shotgun (WGS) entry which is preliminary data.</text>
</comment>
<keyword evidence="1" id="KW-0812">Transmembrane</keyword>
<protein>
    <submittedName>
        <fullName evidence="2">Flp family type IVb pilin</fullName>
    </submittedName>
</protein>
<dbReference type="EMBL" id="JBHPON010000003">
    <property type="protein sequence ID" value="MFC6037716.1"/>
    <property type="molecule type" value="Genomic_DNA"/>
</dbReference>
<dbReference type="Proteomes" id="UP001596116">
    <property type="component" value="Unassembled WGS sequence"/>
</dbReference>
<evidence type="ECO:0000313" key="2">
    <source>
        <dbReference type="EMBL" id="MFC6037716.1"/>
    </source>
</evidence>
<feature type="transmembrane region" description="Helical" evidence="1">
    <location>
        <begin position="31"/>
        <end position="52"/>
    </location>
</feature>
<name>A0ABW1L3I3_9PROT</name>